<evidence type="ECO:0000256" key="1">
    <source>
        <dbReference type="ARBA" id="ARBA00004496"/>
    </source>
</evidence>
<dbReference type="InterPro" id="IPR019844">
    <property type="entry name" value="CSD_CS"/>
</dbReference>
<dbReference type="InterPro" id="IPR002059">
    <property type="entry name" value="CSP_DNA-bd"/>
</dbReference>
<gene>
    <name evidence="5" type="ORF">IAD20_00030</name>
</gene>
<sequence>MHKGTVKWFNVKKGYGFIQSDAASKDIFVHVTSLQQSGIRKLSDGQMVSFDIFDDKGRPAANHISII</sequence>
<evidence type="ECO:0000256" key="3">
    <source>
        <dbReference type="RuleBase" id="RU000408"/>
    </source>
</evidence>
<name>A0A9D1M225_9PROT</name>
<evidence type="ECO:0000256" key="2">
    <source>
        <dbReference type="ARBA" id="ARBA00022490"/>
    </source>
</evidence>
<dbReference type="EMBL" id="DVNC01000002">
    <property type="protein sequence ID" value="HIU52453.1"/>
    <property type="molecule type" value="Genomic_DNA"/>
</dbReference>
<dbReference type="PIRSF" id="PIRSF002599">
    <property type="entry name" value="Cold_shock_A"/>
    <property type="match status" value="1"/>
</dbReference>
<organism evidence="5 6">
    <name type="scientific">Candidatus Scatocola faecipullorum</name>
    <dbReference type="NCBI Taxonomy" id="2840917"/>
    <lineage>
        <taxon>Bacteria</taxon>
        <taxon>Pseudomonadati</taxon>
        <taxon>Pseudomonadota</taxon>
        <taxon>Alphaproteobacteria</taxon>
        <taxon>Rhodospirillales</taxon>
        <taxon>Rhodospirillaceae</taxon>
        <taxon>Rhodospirillaceae incertae sedis</taxon>
        <taxon>Candidatus Scatocola</taxon>
    </lineage>
</organism>
<evidence type="ECO:0000313" key="6">
    <source>
        <dbReference type="Proteomes" id="UP000824107"/>
    </source>
</evidence>
<dbReference type="Proteomes" id="UP000824107">
    <property type="component" value="Unassembled WGS sequence"/>
</dbReference>
<dbReference type="InterPro" id="IPR012340">
    <property type="entry name" value="NA-bd_OB-fold"/>
</dbReference>
<dbReference type="SMART" id="SM00357">
    <property type="entry name" value="CSP"/>
    <property type="match status" value="1"/>
</dbReference>
<evidence type="ECO:0000259" key="4">
    <source>
        <dbReference type="PROSITE" id="PS51857"/>
    </source>
</evidence>
<comment type="subcellular location">
    <subcellularLocation>
        <location evidence="1 3">Cytoplasm</location>
    </subcellularLocation>
</comment>
<dbReference type="PANTHER" id="PTHR11544">
    <property type="entry name" value="COLD SHOCK DOMAIN CONTAINING PROTEINS"/>
    <property type="match status" value="1"/>
</dbReference>
<evidence type="ECO:0000313" key="5">
    <source>
        <dbReference type="EMBL" id="HIU52453.1"/>
    </source>
</evidence>
<dbReference type="GO" id="GO:0003676">
    <property type="term" value="F:nucleic acid binding"/>
    <property type="evidence" value="ECO:0007669"/>
    <property type="project" value="InterPro"/>
</dbReference>
<dbReference type="SUPFAM" id="SSF50249">
    <property type="entry name" value="Nucleic acid-binding proteins"/>
    <property type="match status" value="1"/>
</dbReference>
<reference evidence="5" key="2">
    <citation type="journal article" date="2021" name="PeerJ">
        <title>Extensive microbial diversity within the chicken gut microbiome revealed by metagenomics and culture.</title>
        <authorList>
            <person name="Gilroy R."/>
            <person name="Ravi A."/>
            <person name="Getino M."/>
            <person name="Pursley I."/>
            <person name="Horton D.L."/>
            <person name="Alikhan N.F."/>
            <person name="Baker D."/>
            <person name="Gharbi K."/>
            <person name="Hall N."/>
            <person name="Watson M."/>
            <person name="Adriaenssens E.M."/>
            <person name="Foster-Nyarko E."/>
            <person name="Jarju S."/>
            <person name="Secka A."/>
            <person name="Antonio M."/>
            <person name="Oren A."/>
            <person name="Chaudhuri R.R."/>
            <person name="La Ragione R."/>
            <person name="Hildebrand F."/>
            <person name="Pallen M.J."/>
        </authorList>
    </citation>
    <scope>NUCLEOTIDE SEQUENCE</scope>
    <source>
        <strain evidence="5">ChiW3-316</strain>
    </source>
</reference>
<comment type="caution">
    <text evidence="5">The sequence shown here is derived from an EMBL/GenBank/DDBJ whole genome shotgun (WGS) entry which is preliminary data.</text>
</comment>
<dbReference type="PROSITE" id="PS00352">
    <property type="entry name" value="CSD_1"/>
    <property type="match status" value="1"/>
</dbReference>
<dbReference type="InterPro" id="IPR012156">
    <property type="entry name" value="Cold_shock_CspA"/>
</dbReference>
<dbReference type="InterPro" id="IPR011129">
    <property type="entry name" value="CSD"/>
</dbReference>
<dbReference type="PROSITE" id="PS51857">
    <property type="entry name" value="CSD_2"/>
    <property type="match status" value="1"/>
</dbReference>
<keyword evidence="2" id="KW-0963">Cytoplasm</keyword>
<dbReference type="Gene3D" id="2.40.50.140">
    <property type="entry name" value="Nucleic acid-binding proteins"/>
    <property type="match status" value="1"/>
</dbReference>
<dbReference type="CDD" id="cd04458">
    <property type="entry name" value="CSP_CDS"/>
    <property type="match status" value="1"/>
</dbReference>
<protein>
    <submittedName>
        <fullName evidence="5">Cold shock domain-containing protein</fullName>
    </submittedName>
</protein>
<proteinExistence type="predicted"/>
<feature type="domain" description="CSD" evidence="4">
    <location>
        <begin position="1"/>
        <end position="66"/>
    </location>
</feature>
<dbReference type="AlphaFoldDB" id="A0A9D1M225"/>
<accession>A0A9D1M225</accession>
<dbReference type="PRINTS" id="PR00050">
    <property type="entry name" value="COLDSHOCK"/>
</dbReference>
<reference evidence="5" key="1">
    <citation type="submission" date="2020-10" db="EMBL/GenBank/DDBJ databases">
        <authorList>
            <person name="Gilroy R."/>
        </authorList>
    </citation>
    <scope>NUCLEOTIDE SEQUENCE</scope>
    <source>
        <strain evidence="5">ChiW3-316</strain>
    </source>
</reference>
<dbReference type="InterPro" id="IPR050181">
    <property type="entry name" value="Cold_shock_domain"/>
</dbReference>
<dbReference type="GO" id="GO:0005829">
    <property type="term" value="C:cytosol"/>
    <property type="evidence" value="ECO:0007669"/>
    <property type="project" value="UniProtKB-ARBA"/>
</dbReference>
<dbReference type="Pfam" id="PF00313">
    <property type="entry name" value="CSD"/>
    <property type="match status" value="1"/>
</dbReference>